<organism evidence="1 2">
    <name type="scientific">Porites evermanni</name>
    <dbReference type="NCBI Taxonomy" id="104178"/>
    <lineage>
        <taxon>Eukaryota</taxon>
        <taxon>Metazoa</taxon>
        <taxon>Cnidaria</taxon>
        <taxon>Anthozoa</taxon>
        <taxon>Hexacorallia</taxon>
        <taxon>Scleractinia</taxon>
        <taxon>Fungiina</taxon>
        <taxon>Poritidae</taxon>
        <taxon>Porites</taxon>
    </lineage>
</organism>
<name>A0ABN8SX55_9CNID</name>
<dbReference type="PANTHER" id="PTHR46704:SF1">
    <property type="entry name" value="TELOMERE LENGTH REGULATION PROTEIN TEL2 HOMOLOG"/>
    <property type="match status" value="1"/>
</dbReference>
<dbReference type="EMBL" id="CALNXI010004569">
    <property type="protein sequence ID" value="CAH3196081.1"/>
    <property type="molecule type" value="Genomic_DNA"/>
</dbReference>
<evidence type="ECO:0000313" key="1">
    <source>
        <dbReference type="EMBL" id="CAH3196081.1"/>
    </source>
</evidence>
<sequence length="226" mass="25325">MRLLHTEVYFRTTRHHKGTPIITFDQPLWGKALMPADSNLRQVVLRLGSFRTEMSFIGSIGQLFAESGLKELLELIYAPNAVEHIVTGKAIARAVRAHLLVDAVLNNLILSKALGVSVPDLEVEANAPDMNDARADEEATPPEEVSSASAISKIKHLLQQQKESLQDNRTAKLWLQYMDMVDILRKSIKAERTGHWAQHLESLSEMLPYMATSGHILYTKSAQLYL</sequence>
<dbReference type="Proteomes" id="UP001159427">
    <property type="component" value="Unassembled WGS sequence"/>
</dbReference>
<comment type="caution">
    <text evidence="1">The sequence shown here is derived from an EMBL/GenBank/DDBJ whole genome shotgun (WGS) entry which is preliminary data.</text>
</comment>
<gene>
    <name evidence="1" type="ORF">PEVE_00031734</name>
</gene>
<evidence type="ECO:0000313" key="2">
    <source>
        <dbReference type="Proteomes" id="UP001159427"/>
    </source>
</evidence>
<reference evidence="1 2" key="1">
    <citation type="submission" date="2022-05" db="EMBL/GenBank/DDBJ databases">
        <authorList>
            <consortium name="Genoscope - CEA"/>
            <person name="William W."/>
        </authorList>
    </citation>
    <scope>NUCLEOTIDE SEQUENCE [LARGE SCALE GENOMIC DNA]</scope>
</reference>
<accession>A0ABN8SX55</accession>
<keyword evidence="2" id="KW-1185">Reference proteome</keyword>
<dbReference type="PANTHER" id="PTHR46704">
    <property type="entry name" value="CXC DOMAIN-CONTAINING PROTEIN-RELATED"/>
    <property type="match status" value="1"/>
</dbReference>
<proteinExistence type="predicted"/>
<protein>
    <submittedName>
        <fullName evidence="1">Uncharacterized protein</fullName>
    </submittedName>
</protein>